<organism evidence="1 2">
    <name type="scientific">Favolaschia claudopus</name>
    <dbReference type="NCBI Taxonomy" id="2862362"/>
    <lineage>
        <taxon>Eukaryota</taxon>
        <taxon>Fungi</taxon>
        <taxon>Dikarya</taxon>
        <taxon>Basidiomycota</taxon>
        <taxon>Agaricomycotina</taxon>
        <taxon>Agaricomycetes</taxon>
        <taxon>Agaricomycetidae</taxon>
        <taxon>Agaricales</taxon>
        <taxon>Marasmiineae</taxon>
        <taxon>Mycenaceae</taxon>
        <taxon>Favolaschia</taxon>
    </lineage>
</organism>
<evidence type="ECO:0000313" key="2">
    <source>
        <dbReference type="Proteomes" id="UP001362999"/>
    </source>
</evidence>
<gene>
    <name evidence="1" type="ORF">R3P38DRAFT_3109080</name>
</gene>
<evidence type="ECO:0008006" key="3">
    <source>
        <dbReference type="Google" id="ProtNLM"/>
    </source>
</evidence>
<evidence type="ECO:0000313" key="1">
    <source>
        <dbReference type="EMBL" id="KAK6984089.1"/>
    </source>
</evidence>
<comment type="caution">
    <text evidence="1">The sequence shown here is derived from an EMBL/GenBank/DDBJ whole genome shotgun (WGS) entry which is preliminary data.</text>
</comment>
<dbReference type="SUPFAM" id="SSF52047">
    <property type="entry name" value="RNI-like"/>
    <property type="match status" value="1"/>
</dbReference>
<dbReference type="Gene3D" id="3.80.10.10">
    <property type="entry name" value="Ribonuclease Inhibitor"/>
    <property type="match status" value="1"/>
</dbReference>
<dbReference type="Proteomes" id="UP001362999">
    <property type="component" value="Unassembled WGS sequence"/>
</dbReference>
<dbReference type="EMBL" id="JAWWNJ010000143">
    <property type="protein sequence ID" value="KAK6984089.1"/>
    <property type="molecule type" value="Genomic_DNA"/>
</dbReference>
<protein>
    <recommendedName>
        <fullName evidence="3">F-box domain-containing protein</fullName>
    </recommendedName>
</protein>
<keyword evidence="2" id="KW-1185">Reference proteome</keyword>
<dbReference type="SUPFAM" id="SSF81383">
    <property type="entry name" value="F-box domain"/>
    <property type="match status" value="1"/>
</dbReference>
<dbReference type="AlphaFoldDB" id="A0AAV9ZJE4"/>
<dbReference type="InterPro" id="IPR032675">
    <property type="entry name" value="LRR_dom_sf"/>
</dbReference>
<accession>A0AAV9ZJE4</accession>
<dbReference type="InterPro" id="IPR036047">
    <property type="entry name" value="F-box-like_dom_sf"/>
</dbReference>
<proteinExistence type="predicted"/>
<sequence>MPSPLPPELWQPILDHLHSDTTALCTTSLICRAWLHITRYHLFSTITLTPQSLQRSIELNSLLTSPHSTLPPAIMPTGSYTSLLAVAPRLADLQNVCEVSLTDVPTALLSALPNLERLSLANVPITAITRALRFVPRIRHLEIENVSVLPMAATQPSRDPGRAEFAAGVETLVVRRSNLGILARLAVCAPKVGVLAIDRIYGRELQYLEQYLVAISSTLRELHLCITAGDIHATKFPVLLKSCKSLELLYLRFTTPADVRRFFAGATVLVHRPAEMQLVVAIERVGSDAQGTIALEDLIRLWGVEFRIEIGLSSLLMR</sequence>
<reference evidence="1 2" key="1">
    <citation type="journal article" date="2024" name="J Genomics">
        <title>Draft genome sequencing and assembly of Favolaschia claudopus CIRM-BRFM 2984 isolated from oak limbs.</title>
        <authorList>
            <person name="Navarro D."/>
            <person name="Drula E."/>
            <person name="Chaduli D."/>
            <person name="Cazenave R."/>
            <person name="Ahrendt S."/>
            <person name="Wang J."/>
            <person name="Lipzen A."/>
            <person name="Daum C."/>
            <person name="Barry K."/>
            <person name="Grigoriev I.V."/>
            <person name="Favel A."/>
            <person name="Rosso M.N."/>
            <person name="Martin F."/>
        </authorList>
    </citation>
    <scope>NUCLEOTIDE SEQUENCE [LARGE SCALE GENOMIC DNA]</scope>
    <source>
        <strain evidence="1 2">CIRM-BRFM 2984</strain>
    </source>
</reference>
<name>A0AAV9ZJE4_9AGAR</name>